<proteinExistence type="predicted"/>
<protein>
    <recommendedName>
        <fullName evidence="4">Polysaccharide deacetylase</fullName>
    </recommendedName>
</protein>
<comment type="caution">
    <text evidence="2">The sequence shown here is derived from an EMBL/GenBank/DDBJ whole genome shotgun (WGS) entry which is preliminary data.</text>
</comment>
<sequence precursor="true">MNLRPLVLSVLAFATASAWAVDGNRLTYLDDNSPFWPTAQSPKFITPQWVGEPGVDAVVILAIDDMRNTPNTPEGKPGTAKYEAFLRPILDRLKKIEPAHGGDGRAPLSIMTNTVVPSDPQLGSWLQEGLTFESHTLTHPCPCLGKATFEEAQRVYHESVDLLNTVPGNHPVAFRMPCCDSMNSASPRFYSEIFNHPSSQGYFLSIDSSVFTLPPGARFTKYFPDAMRPPMKRSLGDYAGFIDDYPYPYVIGKLCWEFPCMVPSDWESFNVQGANSPTMLDDWKAALDHVVQKQGVFTAVFHPHGWSAPEQWVEFIDYAEKTYGKRVKFLNFHEALERLEKNALGDSLRSTEGKDNGVRLLDVDGDGYMDIVEGGPGRHVTRVWQPKENRWRDCPTPTGARARQCGLATHGGGFFRGHPALRRGDVVRPRIRSQGVDLHGR</sequence>
<organism evidence="2 3">
    <name type="scientific">Chthoniobacter flavus Ellin428</name>
    <dbReference type="NCBI Taxonomy" id="497964"/>
    <lineage>
        <taxon>Bacteria</taxon>
        <taxon>Pseudomonadati</taxon>
        <taxon>Verrucomicrobiota</taxon>
        <taxon>Spartobacteria</taxon>
        <taxon>Chthoniobacterales</taxon>
        <taxon>Chthoniobacteraceae</taxon>
        <taxon>Chthoniobacter</taxon>
    </lineage>
</organism>
<evidence type="ECO:0000313" key="2">
    <source>
        <dbReference type="EMBL" id="EDY18845.1"/>
    </source>
</evidence>
<keyword evidence="1" id="KW-0732">Signal</keyword>
<keyword evidence="3" id="KW-1185">Reference proteome</keyword>
<dbReference type="Gene3D" id="3.20.20.370">
    <property type="entry name" value="Glycoside hydrolase/deacetylase"/>
    <property type="match status" value="1"/>
</dbReference>
<dbReference type="STRING" id="497964.CfE428DRAFT_3503"/>
<dbReference type="InterPro" id="IPR011330">
    <property type="entry name" value="Glyco_hydro/deAcase_b/a-brl"/>
</dbReference>
<dbReference type="EMBL" id="ABVL01000010">
    <property type="protein sequence ID" value="EDY18845.1"/>
    <property type="molecule type" value="Genomic_DNA"/>
</dbReference>
<dbReference type="eggNOG" id="COG0726">
    <property type="taxonomic scope" value="Bacteria"/>
</dbReference>
<feature type="signal peptide" evidence="1">
    <location>
        <begin position="1"/>
        <end position="20"/>
    </location>
</feature>
<dbReference type="RefSeq" id="WP_006980828.1">
    <property type="nucleotide sequence ID" value="NZ_ABVL01000010.1"/>
</dbReference>
<dbReference type="Proteomes" id="UP000005824">
    <property type="component" value="Unassembled WGS sequence"/>
</dbReference>
<dbReference type="AlphaFoldDB" id="B4D3L5"/>
<gene>
    <name evidence="2" type="ORF">CfE428DRAFT_3503</name>
</gene>
<evidence type="ECO:0000313" key="3">
    <source>
        <dbReference type="Proteomes" id="UP000005824"/>
    </source>
</evidence>
<feature type="chain" id="PRO_5002800397" description="Polysaccharide deacetylase" evidence="1">
    <location>
        <begin position="21"/>
        <end position="441"/>
    </location>
</feature>
<dbReference type="GO" id="GO:0005975">
    <property type="term" value="P:carbohydrate metabolic process"/>
    <property type="evidence" value="ECO:0007669"/>
    <property type="project" value="InterPro"/>
</dbReference>
<name>B4D3L5_9BACT</name>
<accession>B4D3L5</accession>
<evidence type="ECO:0008006" key="4">
    <source>
        <dbReference type="Google" id="ProtNLM"/>
    </source>
</evidence>
<reference evidence="2 3" key="1">
    <citation type="journal article" date="2011" name="J. Bacteriol.">
        <title>Genome sequence of Chthoniobacter flavus Ellin428, an aerobic heterotrophic soil bacterium.</title>
        <authorList>
            <person name="Kant R."/>
            <person name="van Passel M.W."/>
            <person name="Palva A."/>
            <person name="Lucas S."/>
            <person name="Lapidus A."/>
            <person name="Glavina Del Rio T."/>
            <person name="Dalin E."/>
            <person name="Tice H."/>
            <person name="Bruce D."/>
            <person name="Goodwin L."/>
            <person name="Pitluck S."/>
            <person name="Larimer F.W."/>
            <person name="Land M.L."/>
            <person name="Hauser L."/>
            <person name="Sangwan P."/>
            <person name="de Vos W.M."/>
            <person name="Janssen P.H."/>
            <person name="Smidt H."/>
        </authorList>
    </citation>
    <scope>NUCLEOTIDE SEQUENCE [LARGE SCALE GENOMIC DNA]</scope>
    <source>
        <strain evidence="2 3">Ellin428</strain>
    </source>
</reference>
<dbReference type="SUPFAM" id="SSF88713">
    <property type="entry name" value="Glycoside hydrolase/deacetylase"/>
    <property type="match status" value="1"/>
</dbReference>
<dbReference type="InParanoid" id="B4D3L5"/>
<evidence type="ECO:0000256" key="1">
    <source>
        <dbReference type="SAM" id="SignalP"/>
    </source>
</evidence>